<sequence length="42" mass="4966">MDEYGLGKVIDEVLPYGCIMAGDWQKNAPWKIKRDKRNKNKR</sequence>
<evidence type="ECO:0000313" key="4">
    <source>
        <dbReference type="Proteomes" id="UP000029644"/>
    </source>
</evidence>
<protein>
    <submittedName>
        <fullName evidence="1">Protein RtcB</fullName>
    </submittedName>
</protein>
<dbReference type="AlphaFoldDB" id="A0A090V6Y8"/>
<name>A0A090V6Y8_9FLAO</name>
<evidence type="ECO:0000313" key="3">
    <source>
        <dbReference type="Proteomes" id="UP000029643"/>
    </source>
</evidence>
<proteinExistence type="predicted"/>
<accession>A0A090V6Y8</accession>
<evidence type="ECO:0000313" key="2">
    <source>
        <dbReference type="EMBL" id="GAL78482.1"/>
    </source>
</evidence>
<dbReference type="EMBL" id="BBNU01000003">
    <property type="protein sequence ID" value="GAL78482.1"/>
    <property type="molecule type" value="Genomic_DNA"/>
</dbReference>
<dbReference type="Proteomes" id="UP000029644">
    <property type="component" value="Unassembled WGS sequence"/>
</dbReference>
<comment type="caution">
    <text evidence="1">The sequence shown here is derived from an EMBL/GenBank/DDBJ whole genome shotgun (WGS) entry which is preliminary data.</text>
</comment>
<dbReference type="Proteomes" id="UP000029643">
    <property type="component" value="Unassembled WGS sequence"/>
</dbReference>
<reference evidence="3 4" key="1">
    <citation type="journal article" date="2014" name="Genome Announc.">
        <title>Draft Genome Sequences of Marine Flavobacterium Algibacter lectus Strains SS8 and NR4.</title>
        <authorList>
            <person name="Takatani N."/>
            <person name="Nakanishi M."/>
            <person name="Meirelles P."/>
            <person name="Mino S."/>
            <person name="Suda W."/>
            <person name="Oshima K."/>
            <person name="Hattori M."/>
            <person name="Ohkuma M."/>
            <person name="Hosokawa M."/>
            <person name="Miyashita K."/>
            <person name="Thompson F.L."/>
            <person name="Niwa A."/>
            <person name="Sawabe T."/>
            <person name="Sawabe T."/>
        </authorList>
    </citation>
    <scope>NUCLEOTIDE SEQUENCE [LARGE SCALE GENOMIC DNA]</scope>
    <source>
        <strain evidence="2">JCM 19274</strain>
        <strain evidence="1 4">JCM 19300</strain>
        <strain evidence="3">JCM19274</strain>
    </source>
</reference>
<dbReference type="EMBL" id="BBNQ01000001">
    <property type="protein sequence ID" value="GAL60680.1"/>
    <property type="molecule type" value="Genomic_DNA"/>
</dbReference>
<gene>
    <name evidence="2" type="ORF">JCM19274_946</name>
    <name evidence="1" type="ORF">JCM19300_3618</name>
</gene>
<evidence type="ECO:0000313" key="1">
    <source>
        <dbReference type="EMBL" id="GAL60680.1"/>
    </source>
</evidence>
<organism evidence="1 4">
    <name type="scientific">Algibacter lectus</name>
    <dbReference type="NCBI Taxonomy" id="221126"/>
    <lineage>
        <taxon>Bacteria</taxon>
        <taxon>Pseudomonadati</taxon>
        <taxon>Bacteroidota</taxon>
        <taxon>Flavobacteriia</taxon>
        <taxon>Flavobacteriales</taxon>
        <taxon>Flavobacteriaceae</taxon>
        <taxon>Algibacter</taxon>
    </lineage>
</organism>